<dbReference type="InterPro" id="IPR020094">
    <property type="entry name" value="TruA/RsuA/RluB/E/F_N"/>
</dbReference>
<comment type="catalytic activity">
    <reaction evidence="4 7">
        <text>uridine(38/39/40) in tRNA = pseudouridine(38/39/40) in tRNA</text>
        <dbReference type="Rhea" id="RHEA:22376"/>
        <dbReference type="Rhea" id="RHEA-COMP:10085"/>
        <dbReference type="Rhea" id="RHEA-COMP:10087"/>
        <dbReference type="ChEBI" id="CHEBI:65314"/>
        <dbReference type="ChEBI" id="CHEBI:65315"/>
        <dbReference type="EC" id="5.4.99.12"/>
    </reaction>
</comment>
<feature type="active site" description="Nucleophile" evidence="4 5">
    <location>
        <position position="53"/>
    </location>
</feature>
<dbReference type="PANTHER" id="PTHR11142">
    <property type="entry name" value="PSEUDOURIDYLATE SYNTHASE"/>
    <property type="match status" value="1"/>
</dbReference>
<evidence type="ECO:0000259" key="8">
    <source>
        <dbReference type="Pfam" id="PF01416"/>
    </source>
</evidence>
<reference evidence="9 10" key="1">
    <citation type="submission" date="2015-09" db="EMBL/GenBank/DDBJ databases">
        <authorList>
            <consortium name="Pathogen Informatics"/>
        </authorList>
    </citation>
    <scope>NUCLEOTIDE SEQUENCE [LARGE SCALE GENOMIC DNA]</scope>
    <source>
        <strain evidence="9 10">2789STDY5834889</strain>
    </source>
</reference>
<dbReference type="InterPro" id="IPR020097">
    <property type="entry name" value="PsdUridine_synth_TruA_a/b_dom"/>
</dbReference>
<dbReference type="PIRSF" id="PIRSF001430">
    <property type="entry name" value="tRNA_psdUrid_synth"/>
    <property type="match status" value="1"/>
</dbReference>
<dbReference type="SUPFAM" id="SSF55120">
    <property type="entry name" value="Pseudouridine synthase"/>
    <property type="match status" value="1"/>
</dbReference>
<dbReference type="InterPro" id="IPR020095">
    <property type="entry name" value="PsdUridine_synth_TruA_C"/>
</dbReference>
<comment type="caution">
    <text evidence="4">Lacks conserved residue(s) required for the propagation of feature annotation.</text>
</comment>
<dbReference type="PANTHER" id="PTHR11142:SF0">
    <property type="entry name" value="TRNA PSEUDOURIDINE SYNTHASE-LIKE 1"/>
    <property type="match status" value="1"/>
</dbReference>
<dbReference type="GO" id="GO:0003723">
    <property type="term" value="F:RNA binding"/>
    <property type="evidence" value="ECO:0007669"/>
    <property type="project" value="InterPro"/>
</dbReference>
<accession>A0A175A3X2</accession>
<keyword evidence="2 4" id="KW-0819">tRNA processing</keyword>
<feature type="domain" description="Pseudouridine synthase I TruA alpha/beta" evidence="8">
    <location>
        <begin position="8"/>
        <end position="97"/>
    </location>
</feature>
<dbReference type="GO" id="GO:0031119">
    <property type="term" value="P:tRNA pseudouridine synthesis"/>
    <property type="evidence" value="ECO:0007669"/>
    <property type="project" value="UniProtKB-UniRule"/>
</dbReference>
<dbReference type="Gene3D" id="3.30.70.660">
    <property type="entry name" value="Pseudouridine synthase I, catalytic domain, C-terminal subdomain"/>
    <property type="match status" value="1"/>
</dbReference>
<protein>
    <recommendedName>
        <fullName evidence="4">tRNA pseudouridine synthase A</fullName>
        <ecNumber evidence="4">5.4.99.12</ecNumber>
    </recommendedName>
    <alternativeName>
        <fullName evidence="4">tRNA pseudouridine(38-40) synthase</fullName>
    </alternativeName>
    <alternativeName>
        <fullName evidence="4">tRNA pseudouridylate synthase I</fullName>
    </alternativeName>
    <alternativeName>
        <fullName evidence="4">tRNA-uridine isomerase I</fullName>
    </alternativeName>
</protein>
<dbReference type="CDD" id="cd02570">
    <property type="entry name" value="PseudoU_synth_EcTruA"/>
    <property type="match status" value="1"/>
</dbReference>
<name>A0A175A3X2_9FIRM</name>
<dbReference type="NCBIfam" id="TIGR00071">
    <property type="entry name" value="hisT_truA"/>
    <property type="match status" value="1"/>
</dbReference>
<proteinExistence type="inferred from homology"/>
<evidence type="ECO:0000256" key="3">
    <source>
        <dbReference type="ARBA" id="ARBA00023235"/>
    </source>
</evidence>
<dbReference type="Pfam" id="PF01416">
    <property type="entry name" value="PseudoU_synth_1"/>
    <property type="match status" value="2"/>
</dbReference>
<dbReference type="EC" id="5.4.99.12" evidence="4"/>
<evidence type="ECO:0000256" key="7">
    <source>
        <dbReference type="RuleBase" id="RU003792"/>
    </source>
</evidence>
<dbReference type="Gene3D" id="3.30.70.580">
    <property type="entry name" value="Pseudouridine synthase I, catalytic domain, N-terminal subdomain"/>
    <property type="match status" value="1"/>
</dbReference>
<dbReference type="InterPro" id="IPR001406">
    <property type="entry name" value="PsdUridine_synth_TruA"/>
</dbReference>
<dbReference type="FunFam" id="3.30.70.580:FF:000001">
    <property type="entry name" value="tRNA pseudouridine synthase A"/>
    <property type="match status" value="1"/>
</dbReference>
<evidence type="ECO:0000256" key="1">
    <source>
        <dbReference type="ARBA" id="ARBA00009375"/>
    </source>
</evidence>
<comment type="function">
    <text evidence="4">Formation of pseudouridine at positions 38, 39 and 40 in the anticodon stem and loop of transfer RNAs.</text>
</comment>
<dbReference type="InterPro" id="IPR020103">
    <property type="entry name" value="PsdUridine_synth_cat_dom_sf"/>
</dbReference>
<dbReference type="Proteomes" id="UP000078383">
    <property type="component" value="Unassembled WGS sequence"/>
</dbReference>
<evidence type="ECO:0000313" key="10">
    <source>
        <dbReference type="Proteomes" id="UP000078383"/>
    </source>
</evidence>
<evidence type="ECO:0000256" key="4">
    <source>
        <dbReference type="HAMAP-Rule" id="MF_00171"/>
    </source>
</evidence>
<evidence type="ECO:0000256" key="6">
    <source>
        <dbReference type="PIRSR" id="PIRSR001430-2"/>
    </source>
</evidence>
<dbReference type="HAMAP" id="MF_00171">
    <property type="entry name" value="TruA"/>
    <property type="match status" value="1"/>
</dbReference>
<evidence type="ECO:0000313" key="9">
    <source>
        <dbReference type="EMBL" id="CUQ91518.1"/>
    </source>
</evidence>
<comment type="subunit">
    <text evidence="4">Homodimer.</text>
</comment>
<dbReference type="EMBL" id="CZBX01000012">
    <property type="protein sequence ID" value="CUQ91518.1"/>
    <property type="molecule type" value="Genomic_DNA"/>
</dbReference>
<sequence>MRTYKLTIAYDGTAYQGWQRQANTENTLQGTLERTISSVAGYPVEIDGSGRTDAGVHANGQTATVVLSGRVEDGFFTEKINSRLPEDIRILDAELVRNGFHARKSAVGKRYIYQLDLAEKPDVFTRRYTYHFPQRLDLDAMRKAAQLLIGTYEFAGYTDKKDEKSTKRTIYAIMICGQGSKVSIQYEGTGFLYHMVRILTGTLLEVGTGARSIESVKEPLKSKDRSQAGFLAPARGLFLDEVYY</sequence>
<evidence type="ECO:0000256" key="2">
    <source>
        <dbReference type="ARBA" id="ARBA00022694"/>
    </source>
</evidence>
<dbReference type="RefSeq" id="WP_020436628.1">
    <property type="nucleotide sequence ID" value="NZ_CZBX01000012.1"/>
</dbReference>
<gene>
    <name evidence="9" type="primary">truA_3</name>
    <name evidence="4" type="synonym">truA</name>
    <name evidence="9" type="ORF">ERS852502_02430</name>
</gene>
<dbReference type="GO" id="GO:0160147">
    <property type="term" value="F:tRNA pseudouridine(38-40) synthase activity"/>
    <property type="evidence" value="ECO:0007669"/>
    <property type="project" value="UniProtKB-EC"/>
</dbReference>
<feature type="binding site" evidence="4 6">
    <location>
        <position position="111"/>
    </location>
    <ligand>
        <name>substrate</name>
    </ligand>
</feature>
<comment type="similarity">
    <text evidence="1 4 7">Belongs to the tRNA pseudouridine synthase TruA family.</text>
</comment>
<dbReference type="AlphaFoldDB" id="A0A175A3X2"/>
<organism evidence="9 10">
    <name type="scientific">[Ruminococcus] torques</name>
    <dbReference type="NCBI Taxonomy" id="33039"/>
    <lineage>
        <taxon>Bacteria</taxon>
        <taxon>Bacillati</taxon>
        <taxon>Bacillota</taxon>
        <taxon>Clostridia</taxon>
        <taxon>Lachnospirales</taxon>
        <taxon>Lachnospiraceae</taxon>
        <taxon>Mediterraneibacter</taxon>
    </lineage>
</organism>
<dbReference type="OrthoDB" id="9811823at2"/>
<keyword evidence="3 4" id="KW-0413">Isomerase</keyword>
<feature type="domain" description="Pseudouridine synthase I TruA alpha/beta" evidence="8">
    <location>
        <begin position="144"/>
        <end position="244"/>
    </location>
</feature>
<evidence type="ECO:0000256" key="5">
    <source>
        <dbReference type="PIRSR" id="PIRSR001430-1"/>
    </source>
</evidence>